<evidence type="ECO:0000313" key="1">
    <source>
        <dbReference type="EMBL" id="RWX45391.1"/>
    </source>
</evidence>
<protein>
    <submittedName>
        <fullName evidence="1">Uncharacterized protein</fullName>
    </submittedName>
</protein>
<sequence>MEPPIKTTLRAVPFLFLLLTVFFSGSVRAKEYRLETLEKEALKFAQSYTAKSNLPPKPQKADLLRRAADIMAAERQCTVAIPLYRQAALFSGEPDADLWLAVARANSCAKQWAKASQSSWLAYRAADNDKLRTAAALSLIGGASYGTTYEITLRKGLKGKNRELMDTAAFTIATGHSPSALLV</sequence>
<organism evidence="1 2">
    <name type="scientific">Candidatus Electrothrix aarhusensis</name>
    <dbReference type="NCBI Taxonomy" id="1859131"/>
    <lineage>
        <taxon>Bacteria</taxon>
        <taxon>Pseudomonadati</taxon>
        <taxon>Thermodesulfobacteriota</taxon>
        <taxon>Desulfobulbia</taxon>
        <taxon>Desulfobulbales</taxon>
        <taxon>Desulfobulbaceae</taxon>
        <taxon>Candidatus Electrothrix</taxon>
    </lineage>
</organism>
<gene>
    <name evidence="1" type="ORF">H206_00943</name>
</gene>
<accession>A0A444IWY1</accession>
<name>A0A444IWY1_9BACT</name>
<reference evidence="1 2" key="1">
    <citation type="submission" date="2017-01" db="EMBL/GenBank/DDBJ databases">
        <title>The cable genome- insights into the physiology and evolution of filamentous bacteria capable of sulfide oxidation via long distance electron transfer.</title>
        <authorList>
            <person name="Schreiber L."/>
            <person name="Bjerg J.T."/>
            <person name="Boggild A."/>
            <person name="Van De Vossenberg J."/>
            <person name="Meysman F."/>
            <person name="Nielsen L.P."/>
            <person name="Schramm A."/>
            <person name="Kjeldsen K.U."/>
        </authorList>
    </citation>
    <scope>NUCLEOTIDE SEQUENCE [LARGE SCALE GENOMIC DNA]</scope>
    <source>
        <strain evidence="1">MCF</strain>
    </source>
</reference>
<comment type="caution">
    <text evidence="1">The sequence shown here is derived from an EMBL/GenBank/DDBJ whole genome shotgun (WGS) entry which is preliminary data.</text>
</comment>
<keyword evidence="2" id="KW-1185">Reference proteome</keyword>
<dbReference type="AlphaFoldDB" id="A0A444IWY1"/>
<evidence type="ECO:0000313" key="2">
    <source>
        <dbReference type="Proteomes" id="UP000287853"/>
    </source>
</evidence>
<dbReference type="EMBL" id="MTKO01000079">
    <property type="protein sequence ID" value="RWX45391.1"/>
    <property type="molecule type" value="Genomic_DNA"/>
</dbReference>
<proteinExistence type="predicted"/>
<dbReference type="Proteomes" id="UP000287853">
    <property type="component" value="Unassembled WGS sequence"/>
</dbReference>